<reference evidence="2 3" key="2">
    <citation type="submission" date="2012-02" db="EMBL/GenBank/DDBJ databases">
        <title>Improved High-Quality Draft sequence of Desulfobacter postgatei 2ac9.</title>
        <authorList>
            <consortium name="US DOE Joint Genome Institute"/>
            <person name="Lucas S."/>
            <person name="Han J."/>
            <person name="Lapidus A."/>
            <person name="Cheng J.-F."/>
            <person name="Goodwin L."/>
            <person name="Pitluck S."/>
            <person name="Peters L."/>
            <person name="Ovchinnikova G."/>
            <person name="Held B."/>
            <person name="Detter J.C."/>
            <person name="Han C."/>
            <person name="Tapia R."/>
            <person name="Land M."/>
            <person name="Hauser L."/>
            <person name="Kyrpides N."/>
            <person name="Ivanova N."/>
            <person name="Pagani I."/>
            <person name="Orellana R."/>
            <person name="Lovley D."/>
            <person name="Woyke T."/>
        </authorList>
    </citation>
    <scope>NUCLEOTIDE SEQUENCE [LARGE SCALE GENOMIC DNA]</scope>
    <source>
        <strain evidence="2 3">2ac9</strain>
    </source>
</reference>
<dbReference type="PANTHER" id="PTHR40455">
    <property type="entry name" value="ANTITOXIN HIGA"/>
    <property type="match status" value="1"/>
</dbReference>
<dbReference type="PROSITE" id="PS50943">
    <property type="entry name" value="HTH_CROC1"/>
    <property type="match status" value="1"/>
</dbReference>
<dbReference type="GO" id="GO:0001046">
    <property type="term" value="F:core promoter sequence-specific DNA binding"/>
    <property type="evidence" value="ECO:0007669"/>
    <property type="project" value="TreeGrafter"/>
</dbReference>
<dbReference type="InterPro" id="IPR001387">
    <property type="entry name" value="Cro/C1-type_HTH"/>
</dbReference>
<dbReference type="eggNOG" id="COG5499">
    <property type="taxonomic scope" value="Bacteria"/>
</dbReference>
<dbReference type="RefSeq" id="WP_004074246.1">
    <property type="nucleotide sequence ID" value="NZ_CM001488.1"/>
</dbReference>
<dbReference type="EMBL" id="CM001488">
    <property type="protein sequence ID" value="EIM64644.1"/>
    <property type="molecule type" value="Genomic_DNA"/>
</dbReference>
<dbReference type="HOGENOM" id="CLU_125852_3_1_7"/>
<evidence type="ECO:0000313" key="3">
    <source>
        <dbReference type="Proteomes" id="UP000005778"/>
    </source>
</evidence>
<dbReference type="InterPro" id="IPR039060">
    <property type="entry name" value="Antitox_HigA"/>
</dbReference>
<sequence>MLQEANDIIRIWPDIKSIFSVAHSKAEYDRQVSFLDSLLDEIGEDEGHPLASLVETVGSLVETYETAHLPEHEGAPADILNCLMQEHGVRQGDLPEIGSQGVVSEILSGKRRLNTRQVKALGKRFGVSPVVFI</sequence>
<dbReference type="PANTHER" id="PTHR40455:SF1">
    <property type="entry name" value="ANTITOXIN HIGA"/>
    <property type="match status" value="1"/>
</dbReference>
<protein>
    <submittedName>
        <fullName evidence="2">Putative transcription regulator containing HTH domain</fullName>
    </submittedName>
</protein>
<organism evidence="2 3">
    <name type="scientific">Desulfobacter postgatei 2ac9</name>
    <dbReference type="NCBI Taxonomy" id="879212"/>
    <lineage>
        <taxon>Bacteria</taxon>
        <taxon>Pseudomonadati</taxon>
        <taxon>Thermodesulfobacteriota</taxon>
        <taxon>Desulfobacteria</taxon>
        <taxon>Desulfobacterales</taxon>
        <taxon>Desulfobacteraceae</taxon>
        <taxon>Desulfobacter</taxon>
    </lineage>
</organism>
<keyword evidence="3" id="KW-1185">Reference proteome</keyword>
<feature type="domain" description="HTH cro/C1-type" evidence="1">
    <location>
        <begin position="99"/>
        <end position="132"/>
    </location>
</feature>
<accession>I5B581</accession>
<name>I5B581_9BACT</name>
<dbReference type="AlphaFoldDB" id="I5B581"/>
<reference evidence="2 3" key="1">
    <citation type="submission" date="2011-09" db="EMBL/GenBank/DDBJ databases">
        <authorList>
            <consortium name="US DOE Joint Genome Institute (JGI-PGF)"/>
            <person name="Lucas S."/>
            <person name="Han J."/>
            <person name="Lapidus A."/>
            <person name="Cheng J.-F."/>
            <person name="Goodwin L."/>
            <person name="Pitluck S."/>
            <person name="Peters L."/>
            <person name="Land M.L."/>
            <person name="Hauser L."/>
            <person name="Orellana R."/>
            <person name="Lovley D."/>
            <person name="Woyke T.J."/>
        </authorList>
    </citation>
    <scope>NUCLEOTIDE SEQUENCE [LARGE SCALE GENOMIC DNA]</scope>
    <source>
        <strain evidence="2 3">2ac9</strain>
    </source>
</reference>
<dbReference type="Proteomes" id="UP000005778">
    <property type="component" value="Chromosome"/>
</dbReference>
<gene>
    <name evidence="2" type="ORF">DespoDRAFT_02824</name>
</gene>
<dbReference type="GO" id="GO:0006355">
    <property type="term" value="P:regulation of DNA-templated transcription"/>
    <property type="evidence" value="ECO:0007669"/>
    <property type="project" value="InterPro"/>
</dbReference>
<dbReference type="STRING" id="879212.DespoDRAFT_02824"/>
<dbReference type="OrthoDB" id="9796786at2"/>
<proteinExistence type="predicted"/>
<evidence type="ECO:0000313" key="2">
    <source>
        <dbReference type="EMBL" id="EIM64644.1"/>
    </source>
</evidence>
<evidence type="ECO:0000259" key="1">
    <source>
        <dbReference type="PROSITE" id="PS50943"/>
    </source>
</evidence>